<proteinExistence type="predicted"/>
<organism evidence="1 2">
    <name type="scientific">Faecalibacterium langellae</name>
    <dbReference type="NCBI Taxonomy" id="3435293"/>
    <lineage>
        <taxon>Bacteria</taxon>
        <taxon>Bacillati</taxon>
        <taxon>Bacillota</taxon>
        <taxon>Clostridia</taxon>
        <taxon>Eubacteriales</taxon>
        <taxon>Oscillospiraceae</taxon>
        <taxon>Faecalibacterium</taxon>
    </lineage>
</organism>
<comment type="caution">
    <text evidence="1">The sequence shown here is derived from an EMBL/GenBank/DDBJ whole genome shotgun (WGS) entry which is preliminary data.</text>
</comment>
<sequence length="133" mass="15063">MTIEQFSALVSIVVTLSAFGSSILTSYLTNSFQLKLKKLEFSHNEHESSIAHLRKIYEDYILAASACVHFKSQEAIHDFSMCSGLALYYAPPYLQEKMMQLQKQIDTGKYAYGTDPDESTLLNEIILELSKLK</sequence>
<gene>
    <name evidence="1" type="ORF">CGS49_11315</name>
</gene>
<dbReference type="Proteomes" id="UP000220959">
    <property type="component" value="Unassembled WGS sequence"/>
</dbReference>
<keyword evidence="2" id="KW-1185">Reference proteome</keyword>
<evidence type="ECO:0000313" key="2">
    <source>
        <dbReference type="Proteomes" id="UP000220959"/>
    </source>
</evidence>
<accession>A0ACC9CXR3</accession>
<evidence type="ECO:0000313" key="1">
    <source>
        <dbReference type="EMBL" id="PDX60566.1"/>
    </source>
</evidence>
<dbReference type="EMBL" id="NMTR01000021">
    <property type="protein sequence ID" value="PDX60566.1"/>
    <property type="molecule type" value="Genomic_DNA"/>
</dbReference>
<reference evidence="1 2" key="1">
    <citation type="journal article" date="2017" name="Front. Microbiol.">
        <title>New Insights into the Diversity of the Genus Faecalibacterium.</title>
        <authorList>
            <person name="Benevides L."/>
            <person name="Burman S."/>
            <person name="Martin R."/>
            <person name="Robert V."/>
            <person name="Thomas M."/>
            <person name="Miquel S."/>
            <person name="Chain F."/>
            <person name="Sokol H."/>
            <person name="Bermudez-Humaran L.G."/>
            <person name="Morrison M."/>
            <person name="Langella P."/>
            <person name="Azevedo V.A."/>
            <person name="Chatel J.M."/>
            <person name="Soares S."/>
        </authorList>
    </citation>
    <scope>NUCLEOTIDE SEQUENCE [LARGE SCALE GENOMIC DNA]</scope>
    <source>
        <strain evidence="2">CNCM I-4541</strain>
    </source>
</reference>
<name>A0ACC9CXR3_9FIRM</name>
<protein>
    <submittedName>
        <fullName evidence="1">Uncharacterized protein</fullName>
    </submittedName>
</protein>